<organism evidence="1 2">
    <name type="scientific">Thauera terpenica 58Eu</name>
    <dbReference type="NCBI Taxonomy" id="1348657"/>
    <lineage>
        <taxon>Bacteria</taxon>
        <taxon>Pseudomonadati</taxon>
        <taxon>Pseudomonadota</taxon>
        <taxon>Betaproteobacteria</taxon>
        <taxon>Rhodocyclales</taxon>
        <taxon>Zoogloeaceae</taxon>
        <taxon>Thauera</taxon>
    </lineage>
</organism>
<sequence length="89" mass="9644">MNPIYGALTPEVALELEPLSRLVYEARENRRQVLDAVGASDEASLLARIAAAEIGEHPAYEHYLAARILADTHEAARKAVAALLHEVNG</sequence>
<dbReference type="AlphaFoldDB" id="S9ZE28"/>
<dbReference type="PATRIC" id="fig|1348657.5.peg.1993"/>
<accession>S9ZE28</accession>
<proteinExistence type="predicted"/>
<gene>
    <name evidence="1" type="ORF">M622_15605</name>
</gene>
<dbReference type="STRING" id="1348657.M622_15605"/>
<evidence type="ECO:0000313" key="2">
    <source>
        <dbReference type="Proteomes" id="UP000015455"/>
    </source>
</evidence>
<dbReference type="Proteomes" id="UP000015455">
    <property type="component" value="Unassembled WGS sequence"/>
</dbReference>
<evidence type="ECO:0000313" key="1">
    <source>
        <dbReference type="EMBL" id="EPZ15525.1"/>
    </source>
</evidence>
<dbReference type="eggNOG" id="ENOG50330FJ">
    <property type="taxonomic scope" value="Bacteria"/>
</dbReference>
<protein>
    <submittedName>
        <fullName evidence="1">Uncharacterized protein</fullName>
    </submittedName>
</protein>
<keyword evidence="2" id="KW-1185">Reference proteome</keyword>
<comment type="caution">
    <text evidence="1">The sequence shown here is derived from an EMBL/GenBank/DDBJ whole genome shotgun (WGS) entry which is preliminary data.</text>
</comment>
<dbReference type="OrthoDB" id="9100377at2"/>
<dbReference type="EMBL" id="ATJV01000055">
    <property type="protein sequence ID" value="EPZ15525.1"/>
    <property type="molecule type" value="Genomic_DNA"/>
</dbReference>
<name>S9ZE28_9RHOO</name>
<reference evidence="1 2" key="1">
    <citation type="submission" date="2013-06" db="EMBL/GenBank/DDBJ databases">
        <title>Draft genome sequence of Thauera terpenica.</title>
        <authorList>
            <person name="Liu B."/>
            <person name="Frostegard A.H."/>
            <person name="Shapleigh J.P."/>
        </authorList>
    </citation>
    <scope>NUCLEOTIDE SEQUENCE [LARGE SCALE GENOMIC DNA]</scope>
    <source>
        <strain evidence="1 2">58Eu</strain>
    </source>
</reference>
<dbReference type="RefSeq" id="WP_021249416.1">
    <property type="nucleotide sequence ID" value="NZ_ATJV01000055.1"/>
</dbReference>